<keyword evidence="3 10" id="KW-0132">Cell division</keyword>
<dbReference type="GO" id="GO:0009252">
    <property type="term" value="P:peptidoglycan biosynthetic process"/>
    <property type="evidence" value="ECO:0007669"/>
    <property type="project" value="UniProtKB-UniRule"/>
</dbReference>
<evidence type="ECO:0000256" key="8">
    <source>
        <dbReference type="ARBA" id="ARBA00023306"/>
    </source>
</evidence>
<keyword evidence="16" id="KW-1185">Reference proteome</keyword>
<dbReference type="GO" id="GO:0005524">
    <property type="term" value="F:ATP binding"/>
    <property type="evidence" value="ECO:0007669"/>
    <property type="project" value="UniProtKB-UniRule"/>
</dbReference>
<dbReference type="GO" id="GO:0071555">
    <property type="term" value="P:cell wall organization"/>
    <property type="evidence" value="ECO:0007669"/>
    <property type="project" value="UniProtKB-KW"/>
</dbReference>
<reference evidence="15 16" key="1">
    <citation type="submission" date="2016-10" db="EMBL/GenBank/DDBJ databases">
        <authorList>
            <person name="de Groot N.N."/>
        </authorList>
    </citation>
    <scope>NUCLEOTIDE SEQUENCE [LARGE SCALE GENOMIC DNA]</scope>
    <source>
        <strain evidence="15 16">CGMCC 1.6502</strain>
    </source>
</reference>
<dbReference type="SUPFAM" id="SSF53244">
    <property type="entry name" value="MurD-like peptide ligases, peptide-binding domain"/>
    <property type="match status" value="1"/>
</dbReference>
<feature type="domain" description="Mur ligase central" evidence="14">
    <location>
        <begin position="112"/>
        <end position="291"/>
    </location>
</feature>
<evidence type="ECO:0000313" key="16">
    <source>
        <dbReference type="Proteomes" id="UP000198694"/>
    </source>
</evidence>
<evidence type="ECO:0000256" key="3">
    <source>
        <dbReference type="ARBA" id="ARBA00022618"/>
    </source>
</evidence>
<dbReference type="InterPro" id="IPR035911">
    <property type="entry name" value="MurE/MurF_N"/>
</dbReference>
<dbReference type="InterPro" id="IPR000713">
    <property type="entry name" value="Mur_ligase_N"/>
</dbReference>
<feature type="domain" description="Mur ligase N-terminal catalytic" evidence="12">
    <location>
        <begin position="27"/>
        <end position="100"/>
    </location>
</feature>
<feature type="binding site" evidence="10">
    <location>
        <begin position="114"/>
        <end position="120"/>
    </location>
    <ligand>
        <name>ATP</name>
        <dbReference type="ChEBI" id="CHEBI:30616"/>
    </ligand>
</feature>
<comment type="subcellular location">
    <subcellularLocation>
        <location evidence="10 11">Cytoplasm</location>
    </subcellularLocation>
</comment>
<dbReference type="InterPro" id="IPR036565">
    <property type="entry name" value="Mur-like_cat_sf"/>
</dbReference>
<feature type="domain" description="Mur ligase C-terminal" evidence="13">
    <location>
        <begin position="315"/>
        <end position="440"/>
    </location>
</feature>
<dbReference type="Gene3D" id="3.40.1190.10">
    <property type="entry name" value="Mur-like, catalytic domain"/>
    <property type="match status" value="1"/>
</dbReference>
<dbReference type="PANTHER" id="PTHR43024:SF1">
    <property type="entry name" value="UDP-N-ACETYLMURAMOYL-TRIPEPTIDE--D-ALANYL-D-ALANINE LIGASE"/>
    <property type="match status" value="1"/>
</dbReference>
<dbReference type="Pfam" id="PF02875">
    <property type="entry name" value="Mur_ligase_C"/>
    <property type="match status" value="1"/>
</dbReference>
<dbReference type="AlphaFoldDB" id="A0A1G8W7I2"/>
<evidence type="ECO:0000256" key="7">
    <source>
        <dbReference type="ARBA" id="ARBA00022984"/>
    </source>
</evidence>
<dbReference type="GO" id="GO:0051301">
    <property type="term" value="P:cell division"/>
    <property type="evidence" value="ECO:0007669"/>
    <property type="project" value="UniProtKB-KW"/>
</dbReference>
<evidence type="ECO:0000259" key="13">
    <source>
        <dbReference type="Pfam" id="PF02875"/>
    </source>
</evidence>
<keyword evidence="9 10" id="KW-0961">Cell wall biogenesis/degradation</keyword>
<protein>
    <recommendedName>
        <fullName evidence="10 11">UDP-N-acetylmuramoyl-tripeptide--D-alanyl-D-alanine ligase</fullName>
        <ecNumber evidence="10 11">6.3.2.10</ecNumber>
    </recommendedName>
    <alternativeName>
        <fullName evidence="10">D-alanyl-D-alanine-adding enzyme</fullName>
    </alternativeName>
</protein>
<dbReference type="InterPro" id="IPR013221">
    <property type="entry name" value="Mur_ligase_cen"/>
</dbReference>
<dbReference type="GO" id="GO:0008360">
    <property type="term" value="P:regulation of cell shape"/>
    <property type="evidence" value="ECO:0007669"/>
    <property type="project" value="UniProtKB-KW"/>
</dbReference>
<dbReference type="SUPFAM" id="SSF63418">
    <property type="entry name" value="MurE/MurF N-terminal domain"/>
    <property type="match status" value="1"/>
</dbReference>
<dbReference type="Proteomes" id="UP000198694">
    <property type="component" value="Unassembled WGS sequence"/>
</dbReference>
<evidence type="ECO:0000259" key="14">
    <source>
        <dbReference type="Pfam" id="PF08245"/>
    </source>
</evidence>
<dbReference type="OrthoDB" id="9801978at2"/>
<keyword evidence="1 10" id="KW-0963">Cytoplasm</keyword>
<evidence type="ECO:0000256" key="1">
    <source>
        <dbReference type="ARBA" id="ARBA00022490"/>
    </source>
</evidence>
<keyword evidence="5 10" id="KW-0067">ATP-binding</keyword>
<dbReference type="Gene3D" id="3.90.190.20">
    <property type="entry name" value="Mur ligase, C-terminal domain"/>
    <property type="match status" value="1"/>
</dbReference>
<dbReference type="STRING" id="407036.SAMN05216243_0607"/>
<keyword evidence="2 10" id="KW-0436">Ligase</keyword>
<dbReference type="UniPathway" id="UPA00219"/>
<keyword evidence="4 10" id="KW-0547">Nucleotide-binding</keyword>
<dbReference type="Gene3D" id="3.40.1390.10">
    <property type="entry name" value="MurE/MurF, N-terminal domain"/>
    <property type="match status" value="1"/>
</dbReference>
<evidence type="ECO:0000256" key="10">
    <source>
        <dbReference type="HAMAP-Rule" id="MF_02019"/>
    </source>
</evidence>
<keyword evidence="6 10" id="KW-0133">Cell shape</keyword>
<dbReference type="HAMAP" id="MF_02019">
    <property type="entry name" value="MurF"/>
    <property type="match status" value="1"/>
</dbReference>
<dbReference type="NCBIfam" id="TIGR01143">
    <property type="entry name" value="murF"/>
    <property type="match status" value="1"/>
</dbReference>
<proteinExistence type="inferred from homology"/>
<sequence>MLFTTNFLGAVFKNSKGSVQDEIAIGEVTTDSRVKTHKSLFVPIAGENFDGHEFIKGAFDNGAVAALWTEDRPLPDFLPSDFPVFFVEDTLSALQKLAAEYLKQINPIVIGVTGSNGKTTTKDLIGSVVSSHYRTHRTKGNLNNHIGMPLTILSMERETEVLVLEMGMSGFGEIELLSKIAEPDYGVITNIGESHIEYLGSREGIAQAKAEIMAGMNTESTLFIDGDEPLLAPLKARANVIDCGFTEDNSVRAGKIKMKSDKTSFLLNGKEPYELNMLGEHNVKNALFAISIGKKLAIPEDKIKASLADLQLTGMRFEFVQGKNQSMVINDAYNASPTSMKASINVVKQMEPYQKKILVLGDIFELGEDSKSLHREVADVITKEISVLFTIGQDAEEISKAVSRQGELEAVDHFESMDQLVTELKPYLQEGTLVLLKASRGMKFEKMLEHITN</sequence>
<keyword evidence="7 10" id="KW-0573">Peptidoglycan synthesis</keyword>
<comment type="similarity">
    <text evidence="10">Belongs to the MurCDEF family. MurF subfamily.</text>
</comment>
<dbReference type="SUPFAM" id="SSF53623">
    <property type="entry name" value="MurD-like peptide ligases, catalytic domain"/>
    <property type="match status" value="1"/>
</dbReference>
<dbReference type="InterPro" id="IPR036615">
    <property type="entry name" value="Mur_ligase_C_dom_sf"/>
</dbReference>
<comment type="pathway">
    <text evidence="10 11">Cell wall biogenesis; peptidoglycan biosynthesis.</text>
</comment>
<dbReference type="GO" id="GO:0005737">
    <property type="term" value="C:cytoplasm"/>
    <property type="evidence" value="ECO:0007669"/>
    <property type="project" value="UniProtKB-SubCell"/>
</dbReference>
<dbReference type="Pfam" id="PF01225">
    <property type="entry name" value="Mur_ligase"/>
    <property type="match status" value="1"/>
</dbReference>
<dbReference type="RefSeq" id="WP_093210918.1">
    <property type="nucleotide sequence ID" value="NZ_FNFL01000001.1"/>
</dbReference>
<comment type="function">
    <text evidence="10 11">Involved in cell wall formation. Catalyzes the final step in the synthesis of UDP-N-acetylmuramoyl-pentapeptide, the precursor of murein.</text>
</comment>
<evidence type="ECO:0000259" key="12">
    <source>
        <dbReference type="Pfam" id="PF01225"/>
    </source>
</evidence>
<dbReference type="EMBL" id="FNFL01000001">
    <property type="protein sequence ID" value="SDJ74239.1"/>
    <property type="molecule type" value="Genomic_DNA"/>
</dbReference>
<dbReference type="EC" id="6.3.2.10" evidence="10 11"/>
<evidence type="ECO:0000256" key="11">
    <source>
        <dbReference type="RuleBase" id="RU004136"/>
    </source>
</evidence>
<evidence type="ECO:0000313" key="15">
    <source>
        <dbReference type="EMBL" id="SDJ74239.1"/>
    </source>
</evidence>
<dbReference type="PANTHER" id="PTHR43024">
    <property type="entry name" value="UDP-N-ACETYLMURAMOYL-TRIPEPTIDE--D-ALANYL-D-ALANINE LIGASE"/>
    <property type="match status" value="1"/>
</dbReference>
<dbReference type="GO" id="GO:0047480">
    <property type="term" value="F:UDP-N-acetylmuramoyl-tripeptide-D-alanyl-D-alanine ligase activity"/>
    <property type="evidence" value="ECO:0007669"/>
    <property type="project" value="UniProtKB-UniRule"/>
</dbReference>
<evidence type="ECO:0000256" key="9">
    <source>
        <dbReference type="ARBA" id="ARBA00023316"/>
    </source>
</evidence>
<dbReference type="GO" id="GO:0008766">
    <property type="term" value="F:UDP-N-acetylmuramoylalanyl-D-glutamyl-2,6-diaminopimelate-D-alanyl-D-alanine ligase activity"/>
    <property type="evidence" value="ECO:0007669"/>
    <property type="project" value="RHEA"/>
</dbReference>
<evidence type="ECO:0000256" key="5">
    <source>
        <dbReference type="ARBA" id="ARBA00022840"/>
    </source>
</evidence>
<dbReference type="InterPro" id="IPR051046">
    <property type="entry name" value="MurCDEF_CellWall_CoF430Synth"/>
</dbReference>
<accession>A0A1G8W7I2</accession>
<dbReference type="InterPro" id="IPR004101">
    <property type="entry name" value="Mur_ligase_C"/>
</dbReference>
<evidence type="ECO:0000256" key="4">
    <source>
        <dbReference type="ARBA" id="ARBA00022741"/>
    </source>
</evidence>
<name>A0A1G8W7I2_9BACI</name>
<gene>
    <name evidence="10" type="primary">murF</name>
    <name evidence="15" type="ORF">SAMN05216243_0607</name>
</gene>
<evidence type="ECO:0000256" key="2">
    <source>
        <dbReference type="ARBA" id="ARBA00022598"/>
    </source>
</evidence>
<organism evidence="15 16">
    <name type="scientific">Sediminibacillus albus</name>
    <dbReference type="NCBI Taxonomy" id="407036"/>
    <lineage>
        <taxon>Bacteria</taxon>
        <taxon>Bacillati</taxon>
        <taxon>Bacillota</taxon>
        <taxon>Bacilli</taxon>
        <taxon>Bacillales</taxon>
        <taxon>Bacillaceae</taxon>
        <taxon>Sediminibacillus</taxon>
    </lineage>
</organism>
<evidence type="ECO:0000256" key="6">
    <source>
        <dbReference type="ARBA" id="ARBA00022960"/>
    </source>
</evidence>
<dbReference type="InterPro" id="IPR005863">
    <property type="entry name" value="UDP-N-AcMur_synth"/>
</dbReference>
<keyword evidence="8 10" id="KW-0131">Cell cycle</keyword>
<comment type="catalytic activity">
    <reaction evidence="10 11">
        <text>D-alanyl-D-alanine + UDP-N-acetyl-alpha-D-muramoyl-L-alanyl-gamma-D-glutamyl-meso-2,6-diaminopimelate + ATP = UDP-N-acetyl-alpha-D-muramoyl-L-alanyl-gamma-D-glutamyl-meso-2,6-diaminopimeloyl-D-alanyl-D-alanine + ADP + phosphate + H(+)</text>
        <dbReference type="Rhea" id="RHEA:28374"/>
        <dbReference type="ChEBI" id="CHEBI:15378"/>
        <dbReference type="ChEBI" id="CHEBI:30616"/>
        <dbReference type="ChEBI" id="CHEBI:43474"/>
        <dbReference type="ChEBI" id="CHEBI:57822"/>
        <dbReference type="ChEBI" id="CHEBI:61386"/>
        <dbReference type="ChEBI" id="CHEBI:83905"/>
        <dbReference type="ChEBI" id="CHEBI:456216"/>
        <dbReference type="EC" id="6.3.2.10"/>
    </reaction>
</comment>
<dbReference type="Pfam" id="PF08245">
    <property type="entry name" value="Mur_ligase_M"/>
    <property type="match status" value="1"/>
</dbReference>